<feature type="non-terminal residue" evidence="2">
    <location>
        <position position="615"/>
    </location>
</feature>
<proteinExistence type="inferred from homology"/>
<reference evidence="2" key="1">
    <citation type="submission" date="2019-04" db="EMBL/GenBank/DDBJ databases">
        <title>An insight into the mialome of Ixodes scapularis.</title>
        <authorList>
            <person name="Ribeiro J.M."/>
            <person name="Mather T.N."/>
            <person name="Karim S."/>
        </authorList>
    </citation>
    <scope>NUCLEOTIDE SEQUENCE</scope>
</reference>
<dbReference type="Gene3D" id="1.25.40.850">
    <property type="match status" value="1"/>
</dbReference>
<evidence type="ECO:0000256" key="1">
    <source>
        <dbReference type="ARBA" id="ARBA00009884"/>
    </source>
</evidence>
<dbReference type="KEGG" id="isc:8039561"/>
<dbReference type="OMA" id="NWIGITR"/>
<sequence length="615" mass="67115">MARYGSDPGAVLQELLKAASGELLINTLKSIDGAKDLVIEPDLIHPMDQVASVGRIKSQGGVDKIYKLEARGPTCPSGRCVYLVRATVPNVKLIADHVSLDKQRQRHCAYHIVCIPRAVPVCEQVLESEGVLGSVQLLDLPLGLIPLDTDLFSLELPGFFPKFFLEGDCSWNFLVAQSILQLEQLCGPITEVYGQGACAQGVLRLMKLFPSNPAKVQQTSLPRITHLFLFDRDVDYASVLLTQLTYAGLLDEFFGIKSGKVTFGKAVTGKDQDVRLPVNSSDVVFRDIRDCHFSSVFALLKDKAQHLQARYDERHGMSIGDMKRFVANELKSLQQQHNSLALYIGSCEAIKSSQTNFEGQLRTEHNLLEGLEVREGTNFIEECIHRQYPALSVLRLLCLLSLTQDGIPARELRSLTQQFLNSFGAHHLCTFHGLRRLGLCQEQGGGAPGGPAPSPLVVGSPAPTLASKVAAAMAALPRGTRFNAITKRLNLIPADAGDNYDLRSPKDPGYVFSGAYVPIACRLVEQIMQREGIHGYEDALKLLPGPTSTFTLPQSRGASREPPGLVLVYFLGGVTFAEVSALRLLARLKGYQVLVAATATVNGNTLLESVIPKEH</sequence>
<comment type="similarity">
    <text evidence="1">Belongs to the STXBP/unc-18/SEC1 family.</text>
</comment>
<dbReference type="OrthoDB" id="10262528at2759"/>
<name>A0A4D5RI45_IXOSC</name>
<dbReference type="RefSeq" id="XP_029834900.2">
    <property type="nucleotide sequence ID" value="XM_029979040.4"/>
</dbReference>
<dbReference type="VEuPathDB" id="VectorBase:ISCW013425"/>
<dbReference type="SUPFAM" id="SSF56815">
    <property type="entry name" value="Sec1/munc18-like (SM) proteins"/>
    <property type="match status" value="1"/>
</dbReference>
<dbReference type="GeneID" id="8039561"/>
<dbReference type="VEuPathDB" id="VectorBase:ISCP_006909"/>
<dbReference type="InterPro" id="IPR027482">
    <property type="entry name" value="Sec1-like_dom2"/>
</dbReference>
<dbReference type="InterPro" id="IPR036045">
    <property type="entry name" value="Sec1-like_sf"/>
</dbReference>
<dbReference type="InterPro" id="IPR043155">
    <property type="entry name" value="VPS33_dom3b"/>
</dbReference>
<protein>
    <submittedName>
        <fullName evidence="2">Putative vacuolar sorting protein vps33/slp1 sec1 family</fullName>
    </submittedName>
</protein>
<dbReference type="Gene3D" id="3.40.50.1910">
    <property type="match status" value="1"/>
</dbReference>
<dbReference type="InterPro" id="IPR043127">
    <property type="entry name" value="Sec-1-like_dom3a"/>
</dbReference>
<dbReference type="GO" id="GO:0016192">
    <property type="term" value="P:vesicle-mediated transport"/>
    <property type="evidence" value="ECO:0007669"/>
    <property type="project" value="InterPro"/>
</dbReference>
<dbReference type="EMBL" id="GHJT01002618">
    <property type="protein sequence ID" value="MOY36589.1"/>
    <property type="molecule type" value="Transcribed_RNA"/>
</dbReference>
<organism evidence="2">
    <name type="scientific">Ixodes scapularis</name>
    <name type="common">Black-legged tick</name>
    <name type="synonym">Deer tick</name>
    <dbReference type="NCBI Taxonomy" id="6945"/>
    <lineage>
        <taxon>Eukaryota</taxon>
        <taxon>Metazoa</taxon>
        <taxon>Ecdysozoa</taxon>
        <taxon>Arthropoda</taxon>
        <taxon>Chelicerata</taxon>
        <taxon>Arachnida</taxon>
        <taxon>Acari</taxon>
        <taxon>Parasitiformes</taxon>
        <taxon>Ixodida</taxon>
        <taxon>Ixodoidea</taxon>
        <taxon>Ixodidae</taxon>
        <taxon>Ixodinae</taxon>
        <taxon>Ixodes</taxon>
    </lineage>
</organism>
<dbReference type="Pfam" id="PF00995">
    <property type="entry name" value="Sec1"/>
    <property type="match status" value="1"/>
</dbReference>
<dbReference type="AlphaFoldDB" id="A0A4D5RI45"/>
<dbReference type="InterPro" id="IPR001619">
    <property type="entry name" value="Sec1-like"/>
</dbReference>
<dbReference type="InterPro" id="IPR043154">
    <property type="entry name" value="Sec-1-like_dom1"/>
</dbReference>
<dbReference type="VEuPathDB" id="VectorBase:ISCI013425"/>
<evidence type="ECO:0000313" key="2">
    <source>
        <dbReference type="EMBL" id="MOY36589.1"/>
    </source>
</evidence>
<accession>A0A4D5RI45</accession>
<dbReference type="PANTHER" id="PTHR11679">
    <property type="entry name" value="VESICLE PROTEIN SORTING-ASSOCIATED"/>
    <property type="match status" value="1"/>
</dbReference>
<dbReference type="Gene3D" id="3.40.50.2060">
    <property type="match status" value="1"/>
</dbReference>
<dbReference type="Gene3D" id="3.90.830.10">
    <property type="entry name" value="Syntaxin Binding Protein 1, Chain A, domain 2"/>
    <property type="match status" value="1"/>
</dbReference>